<dbReference type="Pfam" id="PF13566">
    <property type="entry name" value="DUF4130"/>
    <property type="match status" value="1"/>
</dbReference>
<keyword evidence="3" id="KW-1185">Reference proteome</keyword>
<dbReference type="NCBIfam" id="TIGR03915">
    <property type="entry name" value="SAM_7_link_chp"/>
    <property type="match status" value="1"/>
</dbReference>
<gene>
    <name evidence="2" type="ORF">ACFO4R_05470</name>
</gene>
<dbReference type="EMBL" id="JBHSHL010000017">
    <property type="protein sequence ID" value="MFC4804529.1"/>
    <property type="molecule type" value="Genomic_DNA"/>
</dbReference>
<organism evidence="2 3">
    <name type="scientific">Filifactor villosus</name>
    <dbReference type="NCBI Taxonomy" id="29374"/>
    <lineage>
        <taxon>Bacteria</taxon>
        <taxon>Bacillati</taxon>
        <taxon>Bacillota</taxon>
        <taxon>Clostridia</taxon>
        <taxon>Peptostreptococcales</taxon>
        <taxon>Filifactoraceae</taxon>
        <taxon>Filifactor</taxon>
    </lineage>
</organism>
<dbReference type="InterPro" id="IPR023875">
    <property type="entry name" value="DNA_repair_put"/>
</dbReference>
<evidence type="ECO:0000313" key="3">
    <source>
        <dbReference type="Proteomes" id="UP001595916"/>
    </source>
</evidence>
<evidence type="ECO:0000259" key="1">
    <source>
        <dbReference type="Pfam" id="PF13566"/>
    </source>
</evidence>
<feature type="domain" description="DUF4130" evidence="1">
    <location>
        <begin position="85"/>
        <end position="243"/>
    </location>
</feature>
<dbReference type="InterPro" id="IPR025404">
    <property type="entry name" value="DUF4130"/>
</dbReference>
<sequence>MKPVFRYVYDRSFEGFLTCIYHFYKTGDRVSEICCDDIHTSFLVESKKIETDQKLSNKVSDAIAKQVSYDALMQIYFAFLSELPGRELYLLDYIRLLFKHGSCIEHQLTRECVQKVRTMSRKTSRERHRMLGLVRFQIYKNILYAPIETECFVLPVLGGHFQKRMPNEIFMIHDVKRSMALTYDRRILALFPLKESELDRHRREDFFEQLWQSYHTHLSIEERKNPKLQSQHMPKKYWKYLTEMVPEGSEDR</sequence>
<proteinExistence type="predicted"/>
<protein>
    <submittedName>
        <fullName evidence="2">TIGR03915 family putative DNA repair protein</fullName>
    </submittedName>
</protein>
<accession>A0ABV9QK17</accession>
<evidence type="ECO:0000313" key="2">
    <source>
        <dbReference type="EMBL" id="MFC4804529.1"/>
    </source>
</evidence>
<dbReference type="RefSeq" id="WP_379788039.1">
    <property type="nucleotide sequence ID" value="NZ_JBHSHL010000017.1"/>
</dbReference>
<reference evidence="3" key="1">
    <citation type="journal article" date="2019" name="Int. J. Syst. Evol. Microbiol.">
        <title>The Global Catalogue of Microorganisms (GCM) 10K type strain sequencing project: providing services to taxonomists for standard genome sequencing and annotation.</title>
        <authorList>
            <consortium name="The Broad Institute Genomics Platform"/>
            <consortium name="The Broad Institute Genome Sequencing Center for Infectious Disease"/>
            <person name="Wu L."/>
            <person name="Ma J."/>
        </authorList>
    </citation>
    <scope>NUCLEOTIDE SEQUENCE [LARGE SCALE GENOMIC DNA]</scope>
    <source>
        <strain evidence="3">CCUG 46385</strain>
    </source>
</reference>
<dbReference type="Proteomes" id="UP001595916">
    <property type="component" value="Unassembled WGS sequence"/>
</dbReference>
<comment type="caution">
    <text evidence="2">The sequence shown here is derived from an EMBL/GenBank/DDBJ whole genome shotgun (WGS) entry which is preliminary data.</text>
</comment>
<name>A0ABV9QK17_9FIRM</name>